<protein>
    <submittedName>
        <fullName evidence="2">Uncharacterized protein</fullName>
    </submittedName>
</protein>
<proteinExistence type="predicted"/>
<accession>A0ABP4IY27</accession>
<reference evidence="3" key="1">
    <citation type="journal article" date="2019" name="Int. J. Syst. Evol. Microbiol.">
        <title>The Global Catalogue of Microorganisms (GCM) 10K type strain sequencing project: providing services to taxonomists for standard genome sequencing and annotation.</title>
        <authorList>
            <consortium name="The Broad Institute Genomics Platform"/>
            <consortium name="The Broad Institute Genome Sequencing Center for Infectious Disease"/>
            <person name="Wu L."/>
            <person name="Ma J."/>
        </authorList>
    </citation>
    <scope>NUCLEOTIDE SEQUENCE [LARGE SCALE GENOMIC DNA]</scope>
    <source>
        <strain evidence="3">JCM 11896</strain>
    </source>
</reference>
<feature type="compositionally biased region" description="Acidic residues" evidence="1">
    <location>
        <begin position="175"/>
        <end position="187"/>
    </location>
</feature>
<dbReference type="RefSeq" id="WP_344029385.1">
    <property type="nucleotide sequence ID" value="NZ_BAAAJK010000053.1"/>
</dbReference>
<feature type="compositionally biased region" description="Basic and acidic residues" evidence="1">
    <location>
        <begin position="1"/>
        <end position="10"/>
    </location>
</feature>
<organism evidence="2 3">
    <name type="scientific">Pseudonocardia kongjuensis</name>
    <dbReference type="NCBI Taxonomy" id="102227"/>
    <lineage>
        <taxon>Bacteria</taxon>
        <taxon>Bacillati</taxon>
        <taxon>Actinomycetota</taxon>
        <taxon>Actinomycetes</taxon>
        <taxon>Pseudonocardiales</taxon>
        <taxon>Pseudonocardiaceae</taxon>
        <taxon>Pseudonocardia</taxon>
    </lineage>
</organism>
<sequence length="265" mass="30489">MARDSRRGDDDRDDDRDDRDDRREDRSRDRGRGRDRDDDRDRDDRDQRDDDDADDDDLDEDDEDVDYRQLYRDAKAEAARHKKISRKHENRAKKSFRELQQLRNGGGRRRSGDDDDDLDIEAAVQDARESARTEVVREYAGKLVDSEIRAQAGDRLPAAQLEAILDGLDRTSFLDDDGELDMDAVEDYVDRIAPKTRRRRVGEDRDRDRDDDRGPRRRGTARGGSAMGQGGRTGRRDDRSGGGGVSAGRSRYQERRDARKESTSS</sequence>
<evidence type="ECO:0000313" key="3">
    <source>
        <dbReference type="Proteomes" id="UP001501414"/>
    </source>
</evidence>
<name>A0ABP4IY27_9PSEU</name>
<dbReference type="EMBL" id="BAAAJK010000053">
    <property type="protein sequence ID" value="GAA1401970.1"/>
    <property type="molecule type" value="Genomic_DNA"/>
</dbReference>
<evidence type="ECO:0000256" key="1">
    <source>
        <dbReference type="SAM" id="MobiDB-lite"/>
    </source>
</evidence>
<feature type="compositionally biased region" description="Acidic residues" evidence="1">
    <location>
        <begin position="49"/>
        <end position="65"/>
    </location>
</feature>
<evidence type="ECO:0000313" key="2">
    <source>
        <dbReference type="EMBL" id="GAA1401970.1"/>
    </source>
</evidence>
<comment type="caution">
    <text evidence="2">The sequence shown here is derived from an EMBL/GenBank/DDBJ whole genome shotgun (WGS) entry which is preliminary data.</text>
</comment>
<feature type="compositionally biased region" description="Basic and acidic residues" evidence="1">
    <location>
        <begin position="66"/>
        <end position="79"/>
    </location>
</feature>
<feature type="region of interest" description="Disordered" evidence="1">
    <location>
        <begin position="1"/>
        <end position="117"/>
    </location>
</feature>
<dbReference type="Proteomes" id="UP001501414">
    <property type="component" value="Unassembled WGS sequence"/>
</dbReference>
<feature type="compositionally biased region" description="Basic and acidic residues" evidence="1">
    <location>
        <begin position="251"/>
        <end position="265"/>
    </location>
</feature>
<feature type="compositionally biased region" description="Basic and acidic residues" evidence="1">
    <location>
        <begin position="201"/>
        <end position="214"/>
    </location>
</feature>
<feature type="compositionally biased region" description="Basic and acidic residues" evidence="1">
    <location>
        <begin position="19"/>
        <end position="48"/>
    </location>
</feature>
<feature type="region of interest" description="Disordered" evidence="1">
    <location>
        <begin position="175"/>
        <end position="265"/>
    </location>
</feature>
<feature type="compositionally biased region" description="Basic residues" evidence="1">
    <location>
        <begin position="80"/>
        <end position="94"/>
    </location>
</feature>
<gene>
    <name evidence="2" type="ORF">GCM10009613_61150</name>
</gene>
<keyword evidence="3" id="KW-1185">Reference proteome</keyword>
<feature type="compositionally biased region" description="Gly residues" evidence="1">
    <location>
        <begin position="221"/>
        <end position="232"/>
    </location>
</feature>